<evidence type="ECO:0000313" key="1">
    <source>
        <dbReference type="EMBL" id="EEC57910.1"/>
    </source>
</evidence>
<reference evidence="1 2" key="1">
    <citation type="submission" date="2008-11" db="EMBL/GenBank/DDBJ databases">
        <title>Draft genome sequence of Bacteroides pectinophilus (ATCC 43243).</title>
        <authorList>
            <person name="Sudarsanam P."/>
            <person name="Ley R."/>
            <person name="Guruge J."/>
            <person name="Turnbaugh P.J."/>
            <person name="Mahowald M."/>
            <person name="Liep D."/>
            <person name="Gordon J."/>
        </authorList>
    </citation>
    <scope>NUCLEOTIDE SEQUENCE [LARGE SCALE GENOMIC DNA]</scope>
    <source>
        <strain evidence="1 2">ATCC 43243</strain>
    </source>
</reference>
<dbReference type="InterPro" id="IPR043743">
    <property type="entry name" value="DUF5688"/>
</dbReference>
<dbReference type="EMBL" id="ABVQ01000035">
    <property type="protein sequence ID" value="EEC57910.1"/>
    <property type="molecule type" value="Genomic_DNA"/>
</dbReference>
<name>B7AQD8_9FIRM</name>
<comment type="caution">
    <text evidence="1">The sequence shown here is derived from an EMBL/GenBank/DDBJ whole genome shotgun (WGS) entry which is preliminary data.</text>
</comment>
<dbReference type="AlphaFoldDB" id="B7AQD8"/>
<organism evidence="1 2">
    <name type="scientific">[Bacteroides] pectinophilus ATCC 43243</name>
    <dbReference type="NCBI Taxonomy" id="483218"/>
    <lineage>
        <taxon>Bacteria</taxon>
        <taxon>Bacillati</taxon>
        <taxon>Bacillota</taxon>
        <taxon>Clostridia</taxon>
        <taxon>Eubacteriales</taxon>
    </lineage>
</organism>
<protein>
    <submittedName>
        <fullName evidence="1">Uncharacterized protein</fullName>
    </submittedName>
</protein>
<proteinExistence type="predicted"/>
<keyword evidence="2" id="KW-1185">Reference proteome</keyword>
<gene>
    <name evidence="1" type="ORF">BACPEC_00895</name>
</gene>
<dbReference type="Pfam" id="PF18941">
    <property type="entry name" value="DUF5688"/>
    <property type="match status" value="1"/>
</dbReference>
<dbReference type="Proteomes" id="UP000003136">
    <property type="component" value="Unassembled WGS sequence"/>
</dbReference>
<accession>B7AQD8</accession>
<dbReference type="eggNOG" id="ENOG502ZCAA">
    <property type="taxonomic scope" value="Bacteria"/>
</dbReference>
<dbReference type="HOGENOM" id="CLU_054014_0_0_9"/>
<reference evidence="1 2" key="2">
    <citation type="submission" date="2008-11" db="EMBL/GenBank/DDBJ databases">
        <authorList>
            <person name="Fulton L."/>
            <person name="Clifton S."/>
            <person name="Fulton B."/>
            <person name="Xu J."/>
            <person name="Minx P."/>
            <person name="Pepin K.H."/>
            <person name="Johnson M."/>
            <person name="Bhonagiri V."/>
            <person name="Nash W.E."/>
            <person name="Mardis E.R."/>
            <person name="Wilson R.K."/>
        </authorList>
    </citation>
    <scope>NUCLEOTIDE SEQUENCE [LARGE SCALE GENOMIC DNA]</scope>
    <source>
        <strain evidence="1 2">ATCC 43243</strain>
    </source>
</reference>
<dbReference type="STRING" id="483218.BACPEC_00895"/>
<evidence type="ECO:0000313" key="2">
    <source>
        <dbReference type="Proteomes" id="UP000003136"/>
    </source>
</evidence>
<sequence>MEYNEFVEEIRCNVEANLNCDGEVRMLKIMRNNGCELDGLTIVRKGCPGSPTIYLNGYYNQFEAGRSIVSITREVLNTYESGREKLESMAGIFNDFEEIKKRVAYKLVNYEKNKELLQDVPHKRFMNLAVVFYCLIERESNYNATALIHNSHLGLWGVSESEIYSLARKNTPNLLPYRITRIDDVVDIPKDSCREDDMMYILTNDSGINGAASLLYDGVIDEFAERFAADVIVIPSSVHEVLLVPLKEEYDVSELNMLVKEVNNTIVDEEETLADNVYIYRRKNRIFTLTLD</sequence>